<gene>
    <name evidence="2" type="ORF">KDL01_18065</name>
</gene>
<dbReference type="EMBL" id="JAGSOG010000086">
    <property type="protein sequence ID" value="MBR7835184.1"/>
    <property type="molecule type" value="Genomic_DNA"/>
</dbReference>
<dbReference type="Proteomes" id="UP000675781">
    <property type="component" value="Unassembled WGS sequence"/>
</dbReference>
<sequence>MQAILANPVYTGHAVWKRTYAEHELVDEDNLALGFAEHVRRNAPDQWVISIPIAHEALVSEEDFVAVQGVHSPRPDQVHDNRYTGILPCGECARRMEGAWNNGAAAYRCRHGHSIATGSGAKAPNAYVRESHLLARMPLLHHRLVLDRTTMLTTAKAGTPARALPGRAVAPRTVTPTRQEVIDGLRRTARILTHHHPPTKTLQVDGGKLLVRITV</sequence>
<feature type="domain" description="Recombinase" evidence="1">
    <location>
        <begin position="2"/>
        <end position="70"/>
    </location>
</feature>
<keyword evidence="3" id="KW-1185">Reference proteome</keyword>
<reference evidence="2" key="1">
    <citation type="submission" date="2021-04" db="EMBL/GenBank/DDBJ databases">
        <title>Genome based classification of Actinospica acidithermotolerans sp. nov., an actinobacterium isolated from an Indonesian hot spring.</title>
        <authorList>
            <person name="Kusuma A.B."/>
            <person name="Putra K.E."/>
            <person name="Nafisah S."/>
            <person name="Loh J."/>
            <person name="Nouioui I."/>
            <person name="Goodfellow M."/>
        </authorList>
    </citation>
    <scope>NUCLEOTIDE SEQUENCE</scope>
    <source>
        <strain evidence="2">CSCA 57</strain>
    </source>
</reference>
<comment type="caution">
    <text evidence="2">The sequence shown here is derived from an EMBL/GenBank/DDBJ whole genome shotgun (WGS) entry which is preliminary data.</text>
</comment>
<dbReference type="Pfam" id="PF07508">
    <property type="entry name" value="Recombinase"/>
    <property type="match status" value="1"/>
</dbReference>
<dbReference type="RefSeq" id="WP_212529681.1">
    <property type="nucleotide sequence ID" value="NZ_JAGSOG010000086.1"/>
</dbReference>
<dbReference type="GO" id="GO:0003677">
    <property type="term" value="F:DNA binding"/>
    <property type="evidence" value="ECO:0007669"/>
    <property type="project" value="InterPro"/>
</dbReference>
<evidence type="ECO:0000313" key="2">
    <source>
        <dbReference type="EMBL" id="MBR7835184.1"/>
    </source>
</evidence>
<proteinExistence type="predicted"/>
<evidence type="ECO:0000259" key="1">
    <source>
        <dbReference type="Pfam" id="PF07508"/>
    </source>
</evidence>
<dbReference type="Gene3D" id="3.90.1750.20">
    <property type="entry name" value="Putative Large Serine Recombinase, Chain B, Domain 2"/>
    <property type="match status" value="1"/>
</dbReference>
<accession>A0A941IPI9</accession>
<dbReference type="AlphaFoldDB" id="A0A941IPI9"/>
<dbReference type="InterPro" id="IPR038109">
    <property type="entry name" value="DNA_bind_recomb_sf"/>
</dbReference>
<protein>
    <submittedName>
        <fullName evidence="2">Recombinase family protein</fullName>
    </submittedName>
</protein>
<organism evidence="2 3">
    <name type="scientific">Actinospica durhamensis</name>
    <dbReference type="NCBI Taxonomy" id="1508375"/>
    <lineage>
        <taxon>Bacteria</taxon>
        <taxon>Bacillati</taxon>
        <taxon>Actinomycetota</taxon>
        <taxon>Actinomycetes</taxon>
        <taxon>Catenulisporales</taxon>
        <taxon>Actinospicaceae</taxon>
        <taxon>Actinospica</taxon>
    </lineage>
</organism>
<dbReference type="GO" id="GO:0000150">
    <property type="term" value="F:DNA strand exchange activity"/>
    <property type="evidence" value="ECO:0007669"/>
    <property type="project" value="InterPro"/>
</dbReference>
<evidence type="ECO:0000313" key="3">
    <source>
        <dbReference type="Proteomes" id="UP000675781"/>
    </source>
</evidence>
<name>A0A941IPI9_9ACTN</name>
<dbReference type="InterPro" id="IPR011109">
    <property type="entry name" value="DNA_bind_recombinase_dom"/>
</dbReference>